<gene>
    <name evidence="3" type="ORF">ACAOBT_LOCUS10160</name>
</gene>
<evidence type="ECO:0000256" key="1">
    <source>
        <dbReference type="SAM" id="MobiDB-lite"/>
    </source>
</evidence>
<dbReference type="InterPro" id="IPR057191">
    <property type="entry name" value="DUF7869"/>
</dbReference>
<accession>A0A9P0KFC2</accession>
<dbReference type="PANTHER" id="PTHR10773:SF19">
    <property type="match status" value="1"/>
</dbReference>
<dbReference type="EMBL" id="CAKOFQ010006801">
    <property type="protein sequence ID" value="CAH1972724.1"/>
    <property type="molecule type" value="Genomic_DNA"/>
</dbReference>
<organism evidence="3 4">
    <name type="scientific">Acanthoscelides obtectus</name>
    <name type="common">Bean weevil</name>
    <name type="synonym">Bruchus obtectus</name>
    <dbReference type="NCBI Taxonomy" id="200917"/>
    <lineage>
        <taxon>Eukaryota</taxon>
        <taxon>Metazoa</taxon>
        <taxon>Ecdysozoa</taxon>
        <taxon>Arthropoda</taxon>
        <taxon>Hexapoda</taxon>
        <taxon>Insecta</taxon>
        <taxon>Pterygota</taxon>
        <taxon>Neoptera</taxon>
        <taxon>Endopterygota</taxon>
        <taxon>Coleoptera</taxon>
        <taxon>Polyphaga</taxon>
        <taxon>Cucujiformia</taxon>
        <taxon>Chrysomeloidea</taxon>
        <taxon>Chrysomelidae</taxon>
        <taxon>Bruchinae</taxon>
        <taxon>Bruchini</taxon>
        <taxon>Acanthoscelides</taxon>
    </lineage>
</organism>
<dbReference type="Proteomes" id="UP001152888">
    <property type="component" value="Unassembled WGS sequence"/>
</dbReference>
<evidence type="ECO:0000259" key="2">
    <source>
        <dbReference type="Pfam" id="PF25273"/>
    </source>
</evidence>
<sequence length="586" mass="68318">MSENQVNNPKRRVPGSENKKNEMKRLKYSGLAYHNRSNKDIAPKKAPSFEVFCKCKYECRKLPYEQKIFLFEDYYKIANHVKQKSYLLGLIQIGSVKRSHGKYESAEQSRRQATAWYTVPNGNGQHVQVCRQTFSNIFALSHKAVHVLTEKEKLGETVYTDKRGKSNEPRKYTTAIRDLVREHVQSFPCEENHYSRSKSQKKCLSPDLNINRLYLAFKRQFPDTEVTYKYYLTVFKNDFPHLRFGRPRTDTCSVCDLYKNKISYAQNQTEKDEMKAKLDLHHRKAEKARLEMEKDGNLSQIPTASISMMSIDLEQVLFLPTLTHRQMFYSRQLSCYNLGIHISDTGTAHMCLWDESITGRGANEIGSALLKCLNLPALNMKKNLVIWSDNCIGQNKNKMLLFLFIYLVHNGKFEKIEQKLLVSGHSYLACGRDFAQIERRKRVTKNYVPDHLEKMIRSAQHKNPFNVIRMNREDFKNLQEISDSFLNTTKLNISKACWIEVSKKNPTLVRTKTTFNEMEEWTSCNVLKRGKTLSDLKTTPLPQLDCKNRISQEKAKHLEDMLDYIPLAYISFYTGIIEKTKQNNPE</sequence>
<evidence type="ECO:0000313" key="4">
    <source>
        <dbReference type="Proteomes" id="UP001152888"/>
    </source>
</evidence>
<dbReference type="Pfam" id="PF25273">
    <property type="entry name" value="DUF7869"/>
    <property type="match status" value="1"/>
</dbReference>
<proteinExistence type="predicted"/>
<dbReference type="AlphaFoldDB" id="A0A9P0KFC2"/>
<keyword evidence="4" id="KW-1185">Reference proteome</keyword>
<name>A0A9P0KFC2_ACAOB</name>
<comment type="caution">
    <text evidence="3">The sequence shown here is derived from an EMBL/GenBank/DDBJ whole genome shotgun (WGS) entry which is preliminary data.</text>
</comment>
<feature type="region of interest" description="Disordered" evidence="1">
    <location>
        <begin position="1"/>
        <end position="21"/>
    </location>
</feature>
<feature type="domain" description="DUF7869" evidence="2">
    <location>
        <begin position="361"/>
        <end position="512"/>
    </location>
</feature>
<protein>
    <recommendedName>
        <fullName evidence="2">DUF7869 domain-containing protein</fullName>
    </recommendedName>
</protein>
<dbReference type="PANTHER" id="PTHR10773">
    <property type="entry name" value="DNA-DIRECTED RNA POLYMERASES I, II, AND III SUBUNIT RPABC2"/>
    <property type="match status" value="1"/>
</dbReference>
<dbReference type="OrthoDB" id="8185268at2759"/>
<reference evidence="3" key="1">
    <citation type="submission" date="2022-03" db="EMBL/GenBank/DDBJ databases">
        <authorList>
            <person name="Sayadi A."/>
        </authorList>
    </citation>
    <scope>NUCLEOTIDE SEQUENCE</scope>
</reference>
<evidence type="ECO:0000313" key="3">
    <source>
        <dbReference type="EMBL" id="CAH1972724.1"/>
    </source>
</evidence>